<name>A0A6J3RKY4_TURTR</name>
<sequence>MGARRGAVLKQRAVPRKTGCGDRDTEDTGWLGPGQGEVGTYEPAAGAEVQGCQDAAHRGSLRLGAALQGPGGTRRCSWSKAGQQRDGWSPLTLIAAPHAGRPRPLGILARELPPPTQPALMGSRAPPGGTPRALQGKGWPELTPPPETVAGSALVDRAEEGKGQREGGGREGAAGPYLPAPGSGQGPEAKPAGLHAPQSWEWAGAWGGGPGWVWVPVLLSRAWTHMHTPRWEGRAGPLLHRTGAETQPQTTKGPTRATPQVSGLHGPRGSGGTIRGPWASAWTRRGRSVGNTGPGRPTGRSRGCSCVFWGISPFTTGQTLYRQTRNRQGRWGRESACDASGTPGPAKWKLGCH</sequence>
<reference evidence="3" key="1">
    <citation type="submission" date="2025-08" db="UniProtKB">
        <authorList>
            <consortium name="RefSeq"/>
        </authorList>
    </citation>
    <scope>IDENTIFICATION</scope>
    <source>
        <tissue evidence="3">Spleen</tissue>
    </source>
</reference>
<keyword evidence="2" id="KW-1185">Reference proteome</keyword>
<feature type="region of interest" description="Disordered" evidence="1">
    <location>
        <begin position="1"/>
        <end position="41"/>
    </location>
</feature>
<proteinExistence type="predicted"/>
<feature type="region of interest" description="Disordered" evidence="1">
    <location>
        <begin position="64"/>
        <end position="84"/>
    </location>
</feature>
<feature type="region of interest" description="Disordered" evidence="1">
    <location>
        <begin position="333"/>
        <end position="353"/>
    </location>
</feature>
<feature type="compositionally biased region" description="Basic and acidic residues" evidence="1">
    <location>
        <begin position="156"/>
        <end position="169"/>
    </location>
</feature>
<protein>
    <submittedName>
        <fullName evidence="3">Translation initiation factor IF-2-like</fullName>
    </submittedName>
</protein>
<accession>A0A6J3RKY4</accession>
<evidence type="ECO:0000313" key="3">
    <source>
        <dbReference type="RefSeq" id="XP_033715312.1"/>
    </source>
</evidence>
<dbReference type="RefSeq" id="XP_033715312.1">
    <property type="nucleotide sequence ID" value="XM_033859421.1"/>
</dbReference>
<gene>
    <name evidence="3" type="primary">LOC117312909</name>
</gene>
<evidence type="ECO:0000313" key="2">
    <source>
        <dbReference type="Proteomes" id="UP000245320"/>
    </source>
</evidence>
<feature type="region of interest" description="Disordered" evidence="1">
    <location>
        <begin position="244"/>
        <end position="278"/>
    </location>
</feature>
<evidence type="ECO:0000256" key="1">
    <source>
        <dbReference type="SAM" id="MobiDB-lite"/>
    </source>
</evidence>
<feature type="region of interest" description="Disordered" evidence="1">
    <location>
        <begin position="110"/>
        <end position="195"/>
    </location>
</feature>
<feature type="compositionally biased region" description="Polar residues" evidence="1">
    <location>
        <begin position="244"/>
        <end position="261"/>
    </location>
</feature>
<dbReference type="AlphaFoldDB" id="A0A6J3RKY4"/>
<organism evidence="2 3">
    <name type="scientific">Tursiops truncatus</name>
    <name type="common">Atlantic bottle-nosed dolphin</name>
    <name type="synonym">Delphinus truncatus</name>
    <dbReference type="NCBI Taxonomy" id="9739"/>
    <lineage>
        <taxon>Eukaryota</taxon>
        <taxon>Metazoa</taxon>
        <taxon>Chordata</taxon>
        <taxon>Craniata</taxon>
        <taxon>Vertebrata</taxon>
        <taxon>Euteleostomi</taxon>
        <taxon>Mammalia</taxon>
        <taxon>Eutheria</taxon>
        <taxon>Laurasiatheria</taxon>
        <taxon>Artiodactyla</taxon>
        <taxon>Whippomorpha</taxon>
        <taxon>Cetacea</taxon>
        <taxon>Odontoceti</taxon>
        <taxon>Delphinidae</taxon>
        <taxon>Tursiops</taxon>
    </lineage>
</organism>
<dbReference type="Proteomes" id="UP000245320">
    <property type="component" value="Chromosome 7"/>
</dbReference>
<dbReference type="InParanoid" id="A0A6J3RKY4"/>